<name>A0A836FCS7_9HYME</name>
<feature type="non-terminal residue" evidence="2">
    <location>
        <position position="1"/>
    </location>
</feature>
<accession>A0A836FCS7</accession>
<organism evidence="2 3">
    <name type="scientific">Pseudoatta argentina</name>
    <dbReference type="NCBI Taxonomy" id="621737"/>
    <lineage>
        <taxon>Eukaryota</taxon>
        <taxon>Metazoa</taxon>
        <taxon>Ecdysozoa</taxon>
        <taxon>Arthropoda</taxon>
        <taxon>Hexapoda</taxon>
        <taxon>Insecta</taxon>
        <taxon>Pterygota</taxon>
        <taxon>Neoptera</taxon>
        <taxon>Endopterygota</taxon>
        <taxon>Hymenoptera</taxon>
        <taxon>Apocrita</taxon>
        <taxon>Aculeata</taxon>
        <taxon>Formicoidea</taxon>
        <taxon>Formicidae</taxon>
        <taxon>Myrmicinae</taxon>
        <taxon>Pseudoatta</taxon>
    </lineage>
</organism>
<feature type="domain" description="FHOD1 N-terminal GTPase-binding" evidence="1">
    <location>
        <begin position="8"/>
        <end position="94"/>
    </location>
</feature>
<dbReference type="GO" id="GO:0051015">
    <property type="term" value="F:actin filament binding"/>
    <property type="evidence" value="ECO:0007669"/>
    <property type="project" value="TreeGrafter"/>
</dbReference>
<feature type="non-terminal residue" evidence="2">
    <location>
        <position position="169"/>
    </location>
</feature>
<dbReference type="GO" id="GO:0005737">
    <property type="term" value="C:cytoplasm"/>
    <property type="evidence" value="ECO:0007669"/>
    <property type="project" value="TreeGrafter"/>
</dbReference>
<dbReference type="InterPro" id="IPR011989">
    <property type="entry name" value="ARM-like"/>
</dbReference>
<dbReference type="Proteomes" id="UP000668214">
    <property type="component" value="Unassembled WGS sequence"/>
</dbReference>
<reference evidence="2" key="1">
    <citation type="submission" date="2020-02" db="EMBL/GenBank/DDBJ databases">
        <title>Relaxed selection underlies rapid genomic changes in the transitions from sociality to social parasitism in ants.</title>
        <authorList>
            <person name="Bi X."/>
        </authorList>
    </citation>
    <scope>NUCLEOTIDE SEQUENCE</scope>
    <source>
        <strain evidence="2">BGI-DK2014c</strain>
        <tissue evidence="2">Whole body</tissue>
    </source>
</reference>
<dbReference type="PANTHER" id="PTHR45920:SF4">
    <property type="entry name" value="FORMIN HOMOLOGY 2 DOMAIN CONTAINING, ISOFORM I"/>
    <property type="match status" value="1"/>
</dbReference>
<comment type="caution">
    <text evidence="2">The sequence shown here is derived from an EMBL/GenBank/DDBJ whole genome shotgun (WGS) entry which is preliminary data.</text>
</comment>
<dbReference type="EMBL" id="JAANIA010000992">
    <property type="protein sequence ID" value="KAG5322501.1"/>
    <property type="molecule type" value="Genomic_DNA"/>
</dbReference>
<dbReference type="InterPro" id="IPR041387">
    <property type="entry name" value="FHOD1_GBD_N"/>
</dbReference>
<sequence length="169" mass="19051">MYRQMFFTCQVQYLNDVDPFSYPTLYPDVNPPDHTFSATLPLINQLAAVHRLLRAPHRLDDTALQLYKGGDYGAYLDLEASINEQQEEFEGFHEGERKKRDYLVKCIRLRFLGSCICGEKCIGITVQSAVPALRKSYSTGKILRAGEVKKPVGCANADIGNAIFKTNKL</sequence>
<dbReference type="GO" id="GO:0030866">
    <property type="term" value="P:cortical actin cytoskeleton organization"/>
    <property type="evidence" value="ECO:0007669"/>
    <property type="project" value="TreeGrafter"/>
</dbReference>
<dbReference type="GO" id="GO:0005856">
    <property type="term" value="C:cytoskeleton"/>
    <property type="evidence" value="ECO:0007669"/>
    <property type="project" value="TreeGrafter"/>
</dbReference>
<keyword evidence="3" id="KW-1185">Reference proteome</keyword>
<protein>
    <submittedName>
        <fullName evidence="2">FHOD3 protein</fullName>
    </submittedName>
</protein>
<dbReference type="Gene3D" id="1.25.10.10">
    <property type="entry name" value="Leucine-rich Repeat Variant"/>
    <property type="match status" value="1"/>
</dbReference>
<gene>
    <name evidence="2" type="primary">Fhod3_0</name>
    <name evidence="2" type="ORF">G6Z78_0010268</name>
</gene>
<evidence type="ECO:0000313" key="3">
    <source>
        <dbReference type="Proteomes" id="UP000668214"/>
    </source>
</evidence>
<evidence type="ECO:0000313" key="2">
    <source>
        <dbReference type="EMBL" id="KAG5322501.1"/>
    </source>
</evidence>
<dbReference type="PANTHER" id="PTHR45920">
    <property type="entry name" value="FORMIN HOMOLOGY 2 DOMAIN CONTAINING, ISOFORM I"/>
    <property type="match status" value="1"/>
</dbReference>
<proteinExistence type="predicted"/>
<dbReference type="AlphaFoldDB" id="A0A836FCS7"/>
<dbReference type="Pfam" id="PF18382">
    <property type="entry name" value="Formin_GBD_N"/>
    <property type="match status" value="1"/>
</dbReference>
<evidence type="ECO:0000259" key="1">
    <source>
        <dbReference type="Pfam" id="PF18382"/>
    </source>
</evidence>